<dbReference type="GO" id="GO:0031083">
    <property type="term" value="C:BLOC-1 complex"/>
    <property type="evidence" value="ECO:0007669"/>
    <property type="project" value="InterPro"/>
</dbReference>
<evidence type="ECO:0000256" key="2">
    <source>
        <dbReference type="ARBA" id="ARBA00004496"/>
    </source>
</evidence>
<proteinExistence type="inferred from homology"/>
<evidence type="ECO:0000256" key="4">
    <source>
        <dbReference type="ARBA" id="ARBA00014971"/>
    </source>
</evidence>
<dbReference type="GO" id="GO:0007032">
    <property type="term" value="P:endosome organization"/>
    <property type="evidence" value="ECO:0007669"/>
    <property type="project" value="TreeGrafter"/>
</dbReference>
<evidence type="ECO:0000313" key="8">
    <source>
        <dbReference type="EMBL" id="GMM58789.1"/>
    </source>
</evidence>
<name>A0AAV5SAP7_MAUHU</name>
<dbReference type="PANTHER" id="PTHR39145:SF1">
    <property type="entry name" value="BIOGENESIS OF LYSOSOME-RELATED ORGANELLES COMPLEX 1 SUBUNIT CNL1"/>
    <property type="match status" value="1"/>
</dbReference>
<keyword evidence="6" id="KW-0963">Cytoplasm</keyword>
<dbReference type="InterPro" id="IPR034455">
    <property type="entry name" value="CNL1"/>
</dbReference>
<keyword evidence="5" id="KW-0813">Transport</keyword>
<reference evidence="8 9" key="1">
    <citation type="journal article" date="2023" name="Elife">
        <title>Identification of key yeast species and microbe-microbe interactions impacting larval growth of Drosophila in the wild.</title>
        <authorList>
            <person name="Mure A."/>
            <person name="Sugiura Y."/>
            <person name="Maeda R."/>
            <person name="Honda K."/>
            <person name="Sakurai N."/>
            <person name="Takahashi Y."/>
            <person name="Watada M."/>
            <person name="Katoh T."/>
            <person name="Gotoh A."/>
            <person name="Gotoh Y."/>
            <person name="Taniguchi I."/>
            <person name="Nakamura K."/>
            <person name="Hayashi T."/>
            <person name="Katayama T."/>
            <person name="Uemura T."/>
            <person name="Hattori Y."/>
        </authorList>
    </citation>
    <scope>NUCLEOTIDE SEQUENCE [LARGE SCALE GENOMIC DNA]</scope>
    <source>
        <strain evidence="8 9">KH-74</strain>
    </source>
</reference>
<dbReference type="CDD" id="cd24144">
    <property type="entry name" value="BLOC1_CNL1"/>
    <property type="match status" value="1"/>
</dbReference>
<evidence type="ECO:0000256" key="6">
    <source>
        <dbReference type="ARBA" id="ARBA00022490"/>
    </source>
</evidence>
<dbReference type="PANTHER" id="PTHR39145">
    <property type="entry name" value="BIOGENESIS OF LYSOSOME-RELATED ORGANELLES COMPLEX 1 SUBUNIT CNL1"/>
    <property type="match status" value="1"/>
</dbReference>
<dbReference type="AlphaFoldDB" id="A0AAV5SAP7"/>
<evidence type="ECO:0000256" key="7">
    <source>
        <dbReference type="ARBA" id="ARBA00029995"/>
    </source>
</evidence>
<gene>
    <name evidence="8" type="ORF">DAKH74_054060</name>
</gene>
<dbReference type="EMBL" id="BTGD01000025">
    <property type="protein sequence ID" value="GMM58789.1"/>
    <property type="molecule type" value="Genomic_DNA"/>
</dbReference>
<keyword evidence="9" id="KW-1185">Reference proteome</keyword>
<evidence type="ECO:0000256" key="5">
    <source>
        <dbReference type="ARBA" id="ARBA00022448"/>
    </source>
</evidence>
<comment type="similarity">
    <text evidence="3">Belongs to the BLOC1S4 family.</text>
</comment>
<comment type="subcellular location">
    <subcellularLocation>
        <location evidence="2">Cytoplasm</location>
    </subcellularLocation>
</comment>
<evidence type="ECO:0000256" key="1">
    <source>
        <dbReference type="ARBA" id="ARBA00003807"/>
    </source>
</evidence>
<accession>A0AAV5SAP7</accession>
<comment type="caution">
    <text evidence="8">The sequence shown here is derived from an EMBL/GenBank/DDBJ whole genome shotgun (WGS) entry which is preliminary data.</text>
</comment>
<evidence type="ECO:0000313" key="9">
    <source>
        <dbReference type="Proteomes" id="UP001377567"/>
    </source>
</evidence>
<evidence type="ECO:0000256" key="3">
    <source>
        <dbReference type="ARBA" id="ARBA00007289"/>
    </source>
</evidence>
<protein>
    <recommendedName>
        <fullName evidence="4">Biogenesis of lysosome-related organelles complex 1 subunit CNL1</fullName>
    </recommendedName>
    <alternativeName>
        <fullName evidence="7">CNO-like protein 1</fullName>
    </alternativeName>
</protein>
<comment type="function">
    <text evidence="1">Component of the biogenesis of lysosome-related organelles complex-1 (BLOC-1), a complex that is involved in endosomal cargo sorting.</text>
</comment>
<organism evidence="8 9">
    <name type="scientific">Maudiozyma humilis</name>
    <name type="common">Sour dough yeast</name>
    <name type="synonym">Kazachstania humilis</name>
    <dbReference type="NCBI Taxonomy" id="51915"/>
    <lineage>
        <taxon>Eukaryota</taxon>
        <taxon>Fungi</taxon>
        <taxon>Dikarya</taxon>
        <taxon>Ascomycota</taxon>
        <taxon>Saccharomycotina</taxon>
        <taxon>Saccharomycetes</taxon>
        <taxon>Saccharomycetales</taxon>
        <taxon>Saccharomycetaceae</taxon>
        <taxon>Maudiozyma</taxon>
    </lineage>
</organism>
<sequence>MSREAEEGCEERGGDVDAGYSVCWLDIAVTGWLDGMGSSADIRESSPGAGSDPLGINRLSVDYDYLMYKINDYVQSIQIQTNELCKQQATLVQEGVIEGVIDKNVAGFKELLEKCSELNNYFDMLEQISMIAEMNKERLAAIYSDLRTIQGKAATKDLHP</sequence>
<dbReference type="GO" id="GO:0005737">
    <property type="term" value="C:cytoplasm"/>
    <property type="evidence" value="ECO:0007669"/>
    <property type="project" value="UniProtKB-SubCell"/>
</dbReference>
<dbReference type="Proteomes" id="UP001377567">
    <property type="component" value="Unassembled WGS sequence"/>
</dbReference>